<dbReference type="RefSeq" id="WP_137031348.1">
    <property type="nucleotide sequence ID" value="NZ_SZNK01000001.1"/>
</dbReference>
<comment type="caution">
    <text evidence="1">The sequence shown here is derived from an EMBL/GenBank/DDBJ whole genome shotgun (WGS) entry which is preliminary data.</text>
</comment>
<proteinExistence type="predicted"/>
<accession>A0A4U2YAQ6</accession>
<protein>
    <submittedName>
        <fullName evidence="1">Uncharacterized protein</fullName>
    </submittedName>
</protein>
<gene>
    <name evidence="1" type="ORF">E8L90_21660</name>
</gene>
<sequence>MEIINNKSEIFIGARDLGDEVYKILPTFDLIVKQIEQIRGTTKDSIKDSYRSHSQRVFKKDVNNTIGIFGARGTGKTSVLYTLINQLSLSDSSIPTSAIPHNIVLGIIEPDHFGHNTKIMGSVVGLLKKATEMQMEQIQNMIPIAGVEGDLFQDYFNKGVFKPNNPLQNSLNELIEYHMYTESEYRQLLIHTYDDLATHIKKSARLLTPDIEFKEKLNSLISYLIANQRALLRLCKGKEDVEPLLFLFIDDIDLKMTRSRELIEAILQYANHPNVVTILSGDYDILQESIMLALIQDEKLHHSNMSVEFKVNDRDTIKDRKQNLAHEYVKKIIPPARRHQLLQWNENTIPQFAFGDQTLMIQLEKLLGNKNIFNYKLGNGQKLQPINKSYSIFDQTPRGIVNVYYHIHEINERFPEIWSQNNDKQDRFNIIKSLIDTIILSSTNLAAKQSPILKRFIQWGHDPGSTFLDYSALDDIVSFTQESDKAKKTDYSLLLPLVIIGEVIQKLLGEIRFDQKACKEQELNLLRYLLQIEPMNVQRRTRLGIIADTVVSYVSFQNALFFTNQAATHLDWFIQKPKETAEQPRHLEEIQNRWMLILIKSLLDDDKDPELLTRLYYDQYIRAKQGKSGSNNVSTVMEFLANTSARRADYIYYKSLYDYPESSKSWSEIVKSMVENTQYIDDLFVYLLIQIHSWDDKTFNEKLTLLLNSGENDGTTNKVATRLKSILNKLILKQAEGDSLTPNQSNIINKLITGFYHNLFERLRRKINEQSFTIEWKDESTVKMAVDMFLKGYSGVTNTKYQQTKDSMESIKSKIENYITYGTRNNIVEKLSSNYAVWYGRKEAERLLYILKEEAYIDPMNLEPDELWVIRNLDYYLKKVNNTVFTDDQYETVKAEMRKKLVEAFDQAKQLVVSDLDALGIELGEDEEQEDTLYG</sequence>
<dbReference type="Gene3D" id="3.40.50.300">
    <property type="entry name" value="P-loop containing nucleotide triphosphate hydrolases"/>
    <property type="match status" value="1"/>
</dbReference>
<dbReference type="AlphaFoldDB" id="A0A4U2YAQ6"/>
<dbReference type="InterPro" id="IPR027417">
    <property type="entry name" value="P-loop_NTPase"/>
</dbReference>
<name>A0A4U2YAQ6_9BACL</name>
<reference evidence="1 2" key="1">
    <citation type="submission" date="2019-04" db="EMBL/GenBank/DDBJ databases">
        <title>Whole genome sequencing of Brevibacillus sp. TGS2-1.</title>
        <authorList>
            <person name="Choi A."/>
        </authorList>
    </citation>
    <scope>NUCLEOTIDE SEQUENCE [LARGE SCALE GENOMIC DNA]</scope>
    <source>
        <strain evidence="1 2">TGS2-1</strain>
    </source>
</reference>
<organism evidence="1 2">
    <name type="scientific">Brevibacillus antibioticus</name>
    <dbReference type="NCBI Taxonomy" id="2570228"/>
    <lineage>
        <taxon>Bacteria</taxon>
        <taxon>Bacillati</taxon>
        <taxon>Bacillota</taxon>
        <taxon>Bacilli</taxon>
        <taxon>Bacillales</taxon>
        <taxon>Paenibacillaceae</taxon>
        <taxon>Brevibacillus</taxon>
    </lineage>
</organism>
<dbReference type="SUPFAM" id="SSF52540">
    <property type="entry name" value="P-loop containing nucleoside triphosphate hydrolases"/>
    <property type="match status" value="1"/>
</dbReference>
<evidence type="ECO:0000313" key="1">
    <source>
        <dbReference type="EMBL" id="TKI57826.1"/>
    </source>
</evidence>
<dbReference type="Proteomes" id="UP000307841">
    <property type="component" value="Unassembled WGS sequence"/>
</dbReference>
<keyword evidence="2" id="KW-1185">Reference proteome</keyword>
<evidence type="ECO:0000313" key="2">
    <source>
        <dbReference type="Proteomes" id="UP000307841"/>
    </source>
</evidence>
<dbReference type="EMBL" id="SZNK01000001">
    <property type="protein sequence ID" value="TKI57826.1"/>
    <property type="molecule type" value="Genomic_DNA"/>
</dbReference>
<dbReference type="OrthoDB" id="2016777at2"/>